<dbReference type="STRING" id="1189325.SAMN04488119_105166"/>
<dbReference type="Proteomes" id="UP000184066">
    <property type="component" value="Unassembled WGS sequence"/>
</dbReference>
<dbReference type="SUPFAM" id="SSF55729">
    <property type="entry name" value="Acyl-CoA N-acyltransferases (Nat)"/>
    <property type="match status" value="1"/>
</dbReference>
<keyword evidence="5" id="KW-1185">Reference proteome</keyword>
<dbReference type="InterPro" id="IPR000182">
    <property type="entry name" value="GNAT_dom"/>
</dbReference>
<sequence>MPPAPPAEQSAAHAAERAAAIHAAAFPHEPWSARAIADLAAAPGGFLLLDAAQDGFALGRVAADEAELLMLAVAPGARGRGAGRGLLAAFEARAAAMGARTAHLEVAADNAPALGLYRSAGYARAGLRPRYYSRPDGARIDAVLMTRKLRQGENGREDVTFSPSAN</sequence>
<evidence type="ECO:0000313" key="4">
    <source>
        <dbReference type="EMBL" id="SHN67885.1"/>
    </source>
</evidence>
<evidence type="ECO:0000256" key="1">
    <source>
        <dbReference type="ARBA" id="ARBA00022679"/>
    </source>
</evidence>
<dbReference type="PANTHER" id="PTHR43420:SF12">
    <property type="entry name" value="N-ACETYLTRANSFERASE DOMAIN-CONTAINING PROTEIN"/>
    <property type="match status" value="1"/>
</dbReference>
<dbReference type="InterPro" id="IPR016181">
    <property type="entry name" value="Acyl_CoA_acyltransferase"/>
</dbReference>
<dbReference type="Pfam" id="PF00583">
    <property type="entry name" value="Acetyltransf_1"/>
    <property type="match status" value="1"/>
</dbReference>
<dbReference type="PANTHER" id="PTHR43420">
    <property type="entry name" value="ACETYLTRANSFERASE"/>
    <property type="match status" value="1"/>
</dbReference>
<accession>A0A1M7TB07</accession>
<gene>
    <name evidence="4" type="ORF">SAMN05216200_105165</name>
</gene>
<proteinExistence type="predicted"/>
<dbReference type="OrthoDB" id="9804026at2"/>
<dbReference type="PROSITE" id="PS51186">
    <property type="entry name" value="GNAT"/>
    <property type="match status" value="1"/>
</dbReference>
<reference evidence="4 5" key="1">
    <citation type="submission" date="2016-12" db="EMBL/GenBank/DDBJ databases">
        <authorList>
            <person name="Song W.-J."/>
            <person name="Kurnit D.M."/>
        </authorList>
    </citation>
    <scope>NUCLEOTIDE SEQUENCE [LARGE SCALE GENOMIC DNA]</scope>
    <source>
        <strain evidence="4 5">CGMCC 1.10808</strain>
    </source>
</reference>
<organism evidence="4 5">
    <name type="scientific">Oceanicella actignis</name>
    <dbReference type="NCBI Taxonomy" id="1189325"/>
    <lineage>
        <taxon>Bacteria</taxon>
        <taxon>Pseudomonadati</taxon>
        <taxon>Pseudomonadota</taxon>
        <taxon>Alphaproteobacteria</taxon>
        <taxon>Rhodobacterales</taxon>
        <taxon>Paracoccaceae</taxon>
        <taxon>Oceanicella</taxon>
    </lineage>
</organism>
<evidence type="ECO:0000256" key="2">
    <source>
        <dbReference type="ARBA" id="ARBA00023315"/>
    </source>
</evidence>
<dbReference type="Gene3D" id="3.40.630.30">
    <property type="match status" value="1"/>
</dbReference>
<dbReference type="AlphaFoldDB" id="A0A1M7TB07"/>
<keyword evidence="2" id="KW-0012">Acyltransferase</keyword>
<dbReference type="InterPro" id="IPR050680">
    <property type="entry name" value="YpeA/RimI_acetyltransf"/>
</dbReference>
<keyword evidence="1 4" id="KW-0808">Transferase</keyword>
<dbReference type="GO" id="GO:0016747">
    <property type="term" value="F:acyltransferase activity, transferring groups other than amino-acyl groups"/>
    <property type="evidence" value="ECO:0007669"/>
    <property type="project" value="InterPro"/>
</dbReference>
<evidence type="ECO:0000313" key="5">
    <source>
        <dbReference type="Proteomes" id="UP000184066"/>
    </source>
</evidence>
<feature type="domain" description="N-acetyltransferase" evidence="3">
    <location>
        <begin position="1"/>
        <end position="150"/>
    </location>
</feature>
<protein>
    <submittedName>
        <fullName evidence="4">Ribosomal-protein-alanine N-acetyltransferase</fullName>
    </submittedName>
</protein>
<dbReference type="EMBL" id="FRDL01000005">
    <property type="protein sequence ID" value="SHN67885.1"/>
    <property type="molecule type" value="Genomic_DNA"/>
</dbReference>
<name>A0A1M7TB07_9RHOB</name>
<evidence type="ECO:0000259" key="3">
    <source>
        <dbReference type="PROSITE" id="PS51186"/>
    </source>
</evidence>
<dbReference type="RefSeq" id="WP_072747359.1">
    <property type="nucleotide sequence ID" value="NZ_FOHL01000005.1"/>
</dbReference>